<dbReference type="Gene3D" id="2.170.130.10">
    <property type="entry name" value="TonB-dependent receptor, plug domain"/>
    <property type="match status" value="1"/>
</dbReference>
<sequence length="2080" mass="237371">MISTKPIFLLIIALFVPMIGWAQAEKNDTLWQEVYRFEKEGLTKSAQEKVLEILNNAAEESDAEELLKATIYQSKFWLLLEENARLKVMDNLQKRISAASAPEKSIYQLVAAKSLFDFYLRNSYDINQRDEAKVDTVDFNFWNKTRFQSEIHRYYQNALADYDKVDTLRLDTYRGFFRRVGVEEPKIELVSDFIAEQAFRFYFYNLQLSDFKSRSWLPTLENYWNSIAFLNLKIDPPVGQSFIDHGFKQLQKILLRQKANGNTKRYVNWELFRLKLLKNRANNDLSAYLEALDRLMEDLDDATKVTVLFEKAQTLNMLGSRYNFQRKGDQFRWAKKSAHDICDDIIRLKPNSFEAKQADVLKESIEQSSLMLTHEDFIIPSNYSRVLVEFANLKSLELSIYKGNMDKLKQLIVPTKTPFSKKFEALELIRKWAIDLPQVSDYQRHATEVLIDPLAENGQYLLVVKQEGSEEPLHFGIFQVSNLTFISLPTTSTNEFLISDRETGQPEPNADIIIQSTNNSYQKPFHRRFKSNNNGRIRYNSNDYRYGLTAKVMTALDTAYFQNIRLSRVSKPQKSGRITVSAHLFTDRAIYRPGQMMYFKGILYKTESEKQATVTNEEVLVTVYDENYDEIYEKYLRSNEFGSFTDSLRIPKSVLTGDFSIEVEEPDNESEFFDQPNVYLNAADKYFRVENYKRPKFELRSDPIKEAYVLGDSVEFTGSAVALAGSNVSNATVKYTITRTGYRLGLNEGFFGYSYPSQEEYLLAEGETKTDNKGQFKIKFKASGNASEDREKLPIFSYDLRASVTDINGETRNLEESLYIGYHEGRSSISAPVEVEEGKEISLKVSVTNLNGQQISRPGILSVYKLDDEEKYLKERLWKAPDLPIISKEDFAKRFPYEPYEQIDPEVNQKLISKIILSSIDDIYKIEESKQWGKGSYKIIFETTDQSIQKSSLSLFIKSKEPEKDRHSVFEINQNKNTYQHKDNLVISLYSSLDFLTVTLFLDQGGEINKEYIFNLSKGERLLSLPIKPRDVGGYTIHYLAQAEGMAKYGKLDINVPDEEHTIKIETTSFRSKLEPGQKEEWSFKIKGDESERIEAELLASMYDASLDQFVTHDWYLPSSPTRTNYSSANIDLNQSYSKNILQSLLSRRYQPYRIPNKSFYKLELFGYNFVNPREGQNNYQNISFSPQNKEIISVADDEEFETLMEVPVTNQALAGKVAGVQVQPSNQIGFRSPIQIRGASTLAGSDSPLIIVDGVIVEGGLSQVNLQEAASYEVLKGASAASLYGSRAANGVIVISTKGGMAAAQQDNEALLGQVKSRTNFKETAFFYPQLRTSKNGELSFSFTTPESLTKWNLQLLAHTKSMLTDKLVSTVQTQKKLMVLPNFPRFVREKDTLIVSVKVASLFSKKASGVSRIEWLNPENNEPIDLLIKGDRMDKAFEIAPNGNAAMEWKISVPAGLSGIKYRVLATAGGFSDGEENYLPVLSNKVMITESLPMWVNANEEKAFKLDALEKASETKENYSLSLGFTNNSLWNVVQSLPYMIEFPYECSEQTFSRIFANAIGRKLVEQHPTLSELISKWSKDEKQGPLFANENLKSIALKETPWLLNAKNKDDRLKNLSRLLNKASVDEGLNIAINKLSQMQMVSGAFPWFSGSSYPNKTITMHVVAGFGQMKKLSVDIDNYKVEDIIGSALGYLDRVLVSDYKQLANDTSRQADLQTAQIHLLYAKSFYDSLKTNVDIKNAEAYFLKMGEDQWLQQNLQSKAMLALVYYRAGNIVMAKKIMNSLEENATKNDRGMYWLENESSFDWYQMPIETHARIMEAFAEILPDEKRHQKLMQWLIQNKRANAWASTKATADAIYTLLNSKGAVVNEQNAVFIEVGNDKISTATDEKTDLFTQKDWKAEEIQPDLAQIQVKNEGANPSWGAMHYQYFESLENVAQRGGSLQVRKEVFKIGANEPYQEQTNHTYKVGDRVKVRLSLSADQDMEFLHLKDLRAAGFEPMDVLSGYKRFGNAYAYQAIDDTSIHFFFDELKKGKYVVEYELIVNNAGSFSTGIATIESMYAPEFNAKAKAIAVKLEKN</sequence>
<dbReference type="GO" id="GO:0004866">
    <property type="term" value="F:endopeptidase inhibitor activity"/>
    <property type="evidence" value="ECO:0007669"/>
    <property type="project" value="InterPro"/>
</dbReference>
<evidence type="ECO:0000256" key="1">
    <source>
        <dbReference type="ARBA" id="ARBA00010556"/>
    </source>
</evidence>
<keyword evidence="2" id="KW-0812">Transmembrane</keyword>
<evidence type="ECO:0000259" key="4">
    <source>
        <dbReference type="SMART" id="SM01360"/>
    </source>
</evidence>
<dbReference type="Proteomes" id="UP000095552">
    <property type="component" value="Unassembled WGS sequence"/>
</dbReference>
<dbReference type="Pfam" id="PF00207">
    <property type="entry name" value="A2M"/>
    <property type="match status" value="1"/>
</dbReference>
<comment type="similarity">
    <text evidence="2">Belongs to the TonB-dependent receptor family.</text>
</comment>
<dbReference type="InterPro" id="IPR037066">
    <property type="entry name" value="Plug_dom_sf"/>
</dbReference>
<evidence type="ECO:0000313" key="6">
    <source>
        <dbReference type="Proteomes" id="UP000095552"/>
    </source>
</evidence>
<dbReference type="GO" id="GO:0009279">
    <property type="term" value="C:cell outer membrane"/>
    <property type="evidence" value="ECO:0007669"/>
    <property type="project" value="UniProtKB-SubCell"/>
</dbReference>
<evidence type="ECO:0000256" key="3">
    <source>
        <dbReference type="SAM" id="Coils"/>
    </source>
</evidence>
<gene>
    <name evidence="5" type="ORF">BFP71_05750</name>
</gene>
<name>A0A1E5T712_9BACT</name>
<keyword evidence="2" id="KW-0813">Transport</keyword>
<dbReference type="Pfam" id="PF17973">
    <property type="entry name" value="bMG10"/>
    <property type="match status" value="1"/>
</dbReference>
<dbReference type="InterPro" id="IPR039426">
    <property type="entry name" value="TonB-dep_rcpt-like"/>
</dbReference>
<dbReference type="Pfam" id="PF01835">
    <property type="entry name" value="MG2"/>
    <property type="match status" value="1"/>
</dbReference>
<dbReference type="OrthoDB" id="9767116at2"/>
<dbReference type="InterPro" id="IPR002890">
    <property type="entry name" value="MG2"/>
</dbReference>
<reference evidence="5 6" key="1">
    <citation type="submission" date="2016-08" db="EMBL/GenBank/DDBJ databases">
        <title>Draft genome of Fabibacter sp. strain SK-8.</title>
        <authorList>
            <person name="Wong S.-K."/>
            <person name="Hamasaki K."/>
            <person name="Yoshizawa S."/>
        </authorList>
    </citation>
    <scope>NUCLEOTIDE SEQUENCE [LARGE SCALE GENOMIC DNA]</scope>
    <source>
        <strain evidence="5 6">SK-8</strain>
    </source>
</reference>
<dbReference type="STRING" id="1563681.BFP71_05750"/>
<comment type="subcellular location">
    <subcellularLocation>
        <location evidence="2">Cell outer membrane</location>
        <topology evidence="2">Multi-pass membrane protein</topology>
    </subcellularLocation>
</comment>
<dbReference type="InterPro" id="IPR008930">
    <property type="entry name" value="Terpenoid_cyclase/PrenylTrfase"/>
</dbReference>
<keyword evidence="2" id="KW-1134">Transmembrane beta strand</keyword>
<dbReference type="InterPro" id="IPR041246">
    <property type="entry name" value="Bact_MG10"/>
</dbReference>
<keyword evidence="2" id="KW-0998">Cell outer membrane</keyword>
<dbReference type="Gene3D" id="1.50.10.20">
    <property type="match status" value="1"/>
</dbReference>
<dbReference type="PANTHER" id="PTHR40094:SF1">
    <property type="entry name" value="UBIQUITIN DOMAIN-CONTAINING PROTEIN"/>
    <property type="match status" value="1"/>
</dbReference>
<protein>
    <recommendedName>
        <fullName evidence="4">Alpha-2-macroglobulin domain-containing protein</fullName>
    </recommendedName>
</protein>
<dbReference type="SUPFAM" id="SSF48239">
    <property type="entry name" value="Terpenoid cyclases/Protein prenyltransferases"/>
    <property type="match status" value="1"/>
</dbReference>
<dbReference type="InterPro" id="IPR001599">
    <property type="entry name" value="Macroglobln_a2"/>
</dbReference>
<dbReference type="InterPro" id="IPR051802">
    <property type="entry name" value="YfhM-like"/>
</dbReference>
<comment type="caution">
    <text evidence="5">The sequence shown here is derived from an EMBL/GenBank/DDBJ whole genome shotgun (WGS) entry which is preliminary data.</text>
</comment>
<dbReference type="Pfam" id="PF07715">
    <property type="entry name" value="Plug"/>
    <property type="match status" value="1"/>
</dbReference>
<accession>A0A1E5T712</accession>
<dbReference type="Gene3D" id="2.60.40.1930">
    <property type="match status" value="1"/>
</dbReference>
<dbReference type="InterPro" id="IPR012910">
    <property type="entry name" value="Plug_dom"/>
</dbReference>
<dbReference type="NCBIfam" id="TIGR04057">
    <property type="entry name" value="SusC_RagA_signa"/>
    <property type="match status" value="1"/>
</dbReference>
<dbReference type="RefSeq" id="WP_069834473.1">
    <property type="nucleotide sequence ID" value="NZ_MDGQ01000003.1"/>
</dbReference>
<keyword evidence="3" id="KW-0175">Coiled coil</keyword>
<organism evidence="5 6">
    <name type="scientific">Roseivirga misakiensis</name>
    <dbReference type="NCBI Taxonomy" id="1563681"/>
    <lineage>
        <taxon>Bacteria</taxon>
        <taxon>Pseudomonadati</taxon>
        <taxon>Bacteroidota</taxon>
        <taxon>Cytophagia</taxon>
        <taxon>Cytophagales</taxon>
        <taxon>Roseivirgaceae</taxon>
        <taxon>Roseivirga</taxon>
    </lineage>
</organism>
<keyword evidence="6" id="KW-1185">Reference proteome</keyword>
<evidence type="ECO:0000256" key="2">
    <source>
        <dbReference type="PROSITE-ProRule" id="PRU01360"/>
    </source>
</evidence>
<keyword evidence="2" id="KW-0472">Membrane</keyword>
<feature type="coiled-coil region" evidence="3">
    <location>
        <begin position="278"/>
        <end position="305"/>
    </location>
</feature>
<evidence type="ECO:0000313" key="5">
    <source>
        <dbReference type="EMBL" id="OEK07161.1"/>
    </source>
</evidence>
<dbReference type="InterPro" id="IPR023997">
    <property type="entry name" value="TonB-dep_OMP_SusC/RagA_CS"/>
</dbReference>
<dbReference type="SMART" id="SM01360">
    <property type="entry name" value="A2M"/>
    <property type="match status" value="1"/>
</dbReference>
<feature type="domain" description="Alpha-2-macroglobulin" evidence="4">
    <location>
        <begin position="1325"/>
        <end position="1415"/>
    </location>
</feature>
<dbReference type="PANTHER" id="PTHR40094">
    <property type="entry name" value="ALPHA-2-MACROGLOBULIN HOMOLOG"/>
    <property type="match status" value="1"/>
</dbReference>
<dbReference type="SUPFAM" id="SSF56935">
    <property type="entry name" value="Porins"/>
    <property type="match status" value="1"/>
</dbReference>
<proteinExistence type="inferred from homology"/>
<dbReference type="EMBL" id="MDGQ01000003">
    <property type="protein sequence ID" value="OEK07161.1"/>
    <property type="molecule type" value="Genomic_DNA"/>
</dbReference>
<comment type="similarity">
    <text evidence="1">Belongs to the protease inhibitor I39 (alpha-2-macroglobulin) family. Bacterial alpha-2-macroglobulin subfamily.</text>
</comment>
<dbReference type="PROSITE" id="PS52016">
    <property type="entry name" value="TONB_DEPENDENT_REC_3"/>
    <property type="match status" value="1"/>
</dbReference>